<dbReference type="InterPro" id="IPR006427">
    <property type="entry name" value="Portal_HK97"/>
</dbReference>
<dbReference type="Pfam" id="PF04860">
    <property type="entry name" value="Phage_portal"/>
    <property type="match status" value="1"/>
</dbReference>
<dbReference type="InterPro" id="IPR006944">
    <property type="entry name" value="Phage/GTA_portal"/>
</dbReference>
<feature type="region of interest" description="Disordered" evidence="1">
    <location>
        <begin position="403"/>
        <end position="428"/>
    </location>
</feature>
<evidence type="ECO:0000313" key="3">
    <source>
        <dbReference type="Proteomes" id="UP000528964"/>
    </source>
</evidence>
<dbReference type="AlphaFoldDB" id="A0A7W6CYR5"/>
<evidence type="ECO:0000313" key="2">
    <source>
        <dbReference type="EMBL" id="MBB3972772.1"/>
    </source>
</evidence>
<name>A0A7W6CYR5_9HYPH</name>
<feature type="region of interest" description="Disordered" evidence="1">
    <location>
        <begin position="1"/>
        <end position="21"/>
    </location>
</feature>
<reference evidence="2 3" key="1">
    <citation type="submission" date="2020-08" db="EMBL/GenBank/DDBJ databases">
        <title>Genomic Encyclopedia of Type Strains, Phase IV (KMG-IV): sequencing the most valuable type-strain genomes for metagenomic binning, comparative biology and taxonomic classification.</title>
        <authorList>
            <person name="Goeker M."/>
        </authorList>
    </citation>
    <scope>NUCLEOTIDE SEQUENCE [LARGE SCALE GENOMIC DNA]</scope>
    <source>
        <strain evidence="2 3">DSM 25481</strain>
    </source>
</reference>
<keyword evidence="3" id="KW-1185">Reference proteome</keyword>
<gene>
    <name evidence="2" type="ORF">GGR24_001429</name>
</gene>
<accession>A0A7W6CYR5</accession>
<protein>
    <submittedName>
        <fullName evidence="2">HK97 family phage portal protein</fullName>
    </submittedName>
</protein>
<evidence type="ECO:0000256" key="1">
    <source>
        <dbReference type="SAM" id="MobiDB-lite"/>
    </source>
</evidence>
<dbReference type="Proteomes" id="UP000528964">
    <property type="component" value="Unassembled WGS sequence"/>
</dbReference>
<proteinExistence type="predicted"/>
<comment type="caution">
    <text evidence="2">The sequence shown here is derived from an EMBL/GenBank/DDBJ whole genome shotgun (WGS) entry which is preliminary data.</text>
</comment>
<dbReference type="EMBL" id="JACIDR010000002">
    <property type="protein sequence ID" value="MBB3972772.1"/>
    <property type="molecule type" value="Genomic_DNA"/>
</dbReference>
<dbReference type="RefSeq" id="WP_183394656.1">
    <property type="nucleotide sequence ID" value="NZ_JACIDR010000002.1"/>
</dbReference>
<sequence length="428" mass="47108">MPNWLTGRRAPTPETRASLEDPRVPLSDVAAVRALMQEWHGVDLPMVTADTALSVPAIWCAVNFIAGTIAALPLQLFRRTEAGRETASKDPLYAILHDAPNDELTSFAWRKGFMVNALITGRGCSYIERNKAGRVMNLWPLDPANLTVERLNGRKRYRYRDGAREVVYAANEVIDIPFMLKADGISHVNPVDRLKGAIGLCLSLQDYAAKFFANGGVPPLALTGPLPSPGAASRASSDITKAVRDANAERRNVLIVPSGHTLAPIGVDPDKSQMETARRFQIEEIARVYDIPPVFLQDLTNGTYSNTEQQDLHFVKHTLGQWIKAIEQELNLKLFTARNKTNYVEFNVDGLLRGDFKTRMDGWRTAIFAGINTPNEAREAENWPKHGPEADKLYVQGATVPLGTVLSPTKPAPPANDNDPAEPKDDAA</sequence>
<dbReference type="NCBIfam" id="TIGR01537">
    <property type="entry name" value="portal_HK97"/>
    <property type="match status" value="1"/>
</dbReference>
<organism evidence="2 3">
    <name type="scientific">Hansschlegelia beijingensis</name>
    <dbReference type="NCBI Taxonomy" id="1133344"/>
    <lineage>
        <taxon>Bacteria</taxon>
        <taxon>Pseudomonadati</taxon>
        <taxon>Pseudomonadota</taxon>
        <taxon>Alphaproteobacteria</taxon>
        <taxon>Hyphomicrobiales</taxon>
        <taxon>Methylopilaceae</taxon>
        <taxon>Hansschlegelia</taxon>
    </lineage>
</organism>